<dbReference type="PATRIC" id="fig|1122147.4.peg.1238"/>
<evidence type="ECO:0000313" key="2">
    <source>
        <dbReference type="Proteomes" id="UP000050949"/>
    </source>
</evidence>
<dbReference type="AlphaFoldDB" id="A0A0R1XFX1"/>
<accession>A0A0R1XFX1</accession>
<sequence length="114" mass="11860">MMSRDLTKETTVSVALQAGMIGIKVNDASAVNGQNLVVLPNRFAAISVPVLAGQSTVAVFQAPDQAQIEQVQAALQAGVPVRLQVFGPGLGGWADQLRPALSPNFSFLDSEGKA</sequence>
<dbReference type="EMBL" id="AZFW01000020">
    <property type="protein sequence ID" value="KRM29034.1"/>
    <property type="molecule type" value="Genomic_DNA"/>
</dbReference>
<organism evidence="1 2">
    <name type="scientific">Schleiferilactobacillus harbinensis DSM 16991</name>
    <dbReference type="NCBI Taxonomy" id="1122147"/>
    <lineage>
        <taxon>Bacteria</taxon>
        <taxon>Bacillati</taxon>
        <taxon>Bacillota</taxon>
        <taxon>Bacilli</taxon>
        <taxon>Lactobacillales</taxon>
        <taxon>Lactobacillaceae</taxon>
        <taxon>Schleiferilactobacillus</taxon>
    </lineage>
</organism>
<name>A0A0R1XFX1_9LACO</name>
<dbReference type="Proteomes" id="UP000050949">
    <property type="component" value="Unassembled WGS sequence"/>
</dbReference>
<evidence type="ECO:0000313" key="1">
    <source>
        <dbReference type="EMBL" id="KRM29034.1"/>
    </source>
</evidence>
<comment type="caution">
    <text evidence="1">The sequence shown here is derived from an EMBL/GenBank/DDBJ whole genome shotgun (WGS) entry which is preliminary data.</text>
</comment>
<protein>
    <submittedName>
        <fullName evidence="1">Uncharacterized protein</fullName>
    </submittedName>
</protein>
<gene>
    <name evidence="1" type="ORF">FC91_GL001198</name>
</gene>
<reference evidence="1 2" key="1">
    <citation type="journal article" date="2015" name="Genome Announc.">
        <title>Expanding the biotechnology potential of lactobacilli through comparative genomics of 213 strains and associated genera.</title>
        <authorList>
            <person name="Sun Z."/>
            <person name="Harris H.M."/>
            <person name="McCann A."/>
            <person name="Guo C."/>
            <person name="Argimon S."/>
            <person name="Zhang W."/>
            <person name="Yang X."/>
            <person name="Jeffery I.B."/>
            <person name="Cooney J.C."/>
            <person name="Kagawa T.F."/>
            <person name="Liu W."/>
            <person name="Song Y."/>
            <person name="Salvetti E."/>
            <person name="Wrobel A."/>
            <person name="Rasinkangas P."/>
            <person name="Parkhill J."/>
            <person name="Rea M.C."/>
            <person name="O'Sullivan O."/>
            <person name="Ritari J."/>
            <person name="Douillard F.P."/>
            <person name="Paul Ross R."/>
            <person name="Yang R."/>
            <person name="Briner A.E."/>
            <person name="Felis G.E."/>
            <person name="de Vos W.M."/>
            <person name="Barrangou R."/>
            <person name="Klaenhammer T.R."/>
            <person name="Caufield P.W."/>
            <person name="Cui Y."/>
            <person name="Zhang H."/>
            <person name="O'Toole P.W."/>
        </authorList>
    </citation>
    <scope>NUCLEOTIDE SEQUENCE [LARGE SCALE GENOMIC DNA]</scope>
    <source>
        <strain evidence="1 2">DSM 16991</strain>
    </source>
</reference>
<proteinExistence type="predicted"/>